<keyword evidence="8" id="KW-1185">Reference proteome</keyword>
<dbReference type="Pfam" id="PF00501">
    <property type="entry name" value="AMP-binding"/>
    <property type="match status" value="1"/>
</dbReference>
<dbReference type="InterPro" id="IPR025110">
    <property type="entry name" value="AMP-bd_C"/>
</dbReference>
<evidence type="ECO:0000259" key="5">
    <source>
        <dbReference type="Pfam" id="PF00501"/>
    </source>
</evidence>
<evidence type="ECO:0000259" key="6">
    <source>
        <dbReference type="Pfam" id="PF13193"/>
    </source>
</evidence>
<dbReference type="OrthoDB" id="10253869at2759"/>
<dbReference type="Gene3D" id="2.30.38.10">
    <property type="entry name" value="Luciferase, Domain 3"/>
    <property type="match status" value="1"/>
</dbReference>
<proteinExistence type="inferred from homology"/>
<dbReference type="EMBL" id="UZAM01007191">
    <property type="protein sequence ID" value="VDO97383.1"/>
    <property type="molecule type" value="Genomic_DNA"/>
</dbReference>
<dbReference type="PANTHER" id="PTHR24096">
    <property type="entry name" value="LONG-CHAIN-FATTY-ACID--COA LIGASE"/>
    <property type="match status" value="1"/>
</dbReference>
<reference evidence="9" key="1">
    <citation type="submission" date="2016-06" db="UniProtKB">
        <authorList>
            <consortium name="WormBaseParasite"/>
        </authorList>
    </citation>
    <scope>IDENTIFICATION</scope>
</reference>
<dbReference type="Gene3D" id="3.40.50.980">
    <property type="match status" value="1"/>
</dbReference>
<name>A0A183IFG7_9BILA</name>
<dbReference type="Proteomes" id="UP000270296">
    <property type="component" value="Unassembled WGS sequence"/>
</dbReference>
<gene>
    <name evidence="7" type="ORF">SBAD_LOCUS2361</name>
</gene>
<comment type="similarity">
    <text evidence="2">Belongs to the ATP-dependent AMP-binding enzyme family.</text>
</comment>
<feature type="domain" description="AMP-binding enzyme C-terminal" evidence="6">
    <location>
        <begin position="166"/>
        <end position="241"/>
    </location>
</feature>
<evidence type="ECO:0000313" key="9">
    <source>
        <dbReference type="WBParaSite" id="SBAD_0000247401-mRNA-1"/>
    </source>
</evidence>
<evidence type="ECO:0000256" key="4">
    <source>
        <dbReference type="ARBA" id="ARBA00023140"/>
    </source>
</evidence>
<dbReference type="WBParaSite" id="SBAD_0000247401-mRNA-1">
    <property type="protein sequence ID" value="SBAD_0000247401-mRNA-1"/>
    <property type="gene ID" value="SBAD_0000247401"/>
</dbReference>
<evidence type="ECO:0000256" key="3">
    <source>
        <dbReference type="ARBA" id="ARBA00022598"/>
    </source>
</evidence>
<dbReference type="AlphaFoldDB" id="A0A183IFG7"/>
<comment type="subcellular location">
    <subcellularLocation>
        <location evidence="1">Peroxisome</location>
    </subcellularLocation>
</comment>
<accession>A0A183IFG7</accession>
<evidence type="ECO:0000313" key="8">
    <source>
        <dbReference type="Proteomes" id="UP000270296"/>
    </source>
</evidence>
<evidence type="ECO:0000256" key="2">
    <source>
        <dbReference type="ARBA" id="ARBA00006432"/>
    </source>
</evidence>
<organism evidence="9">
    <name type="scientific">Soboliphyme baturini</name>
    <dbReference type="NCBI Taxonomy" id="241478"/>
    <lineage>
        <taxon>Eukaryota</taxon>
        <taxon>Metazoa</taxon>
        <taxon>Ecdysozoa</taxon>
        <taxon>Nematoda</taxon>
        <taxon>Enoplea</taxon>
        <taxon>Dorylaimia</taxon>
        <taxon>Dioctophymatida</taxon>
        <taxon>Dioctophymatoidea</taxon>
        <taxon>Soboliphymatidae</taxon>
        <taxon>Soboliphyme</taxon>
    </lineage>
</organism>
<reference evidence="7 8" key="2">
    <citation type="submission" date="2018-11" db="EMBL/GenBank/DDBJ databases">
        <authorList>
            <consortium name="Pathogen Informatics"/>
        </authorList>
    </citation>
    <scope>NUCLEOTIDE SEQUENCE [LARGE SCALE GENOMIC DNA]</scope>
</reference>
<sequence length="263" mass="29352">MQRMVKEAVSEKYDLTNIRHVVVGAAPVGQELCKEFVAKFPHVSTVSQGYGLTETAAATNMTPALPITDAKFNSCGILTPFFECKIIDLKTGEELKHNEQGELCFKGPLCTLGYYKNAKATAELYDKDGWLHTGDIGYYDEDEFFYIVDRLKELIKVKGFQVTPSELEEVLLTHPNIEEVTVIGIPDSEKGERPFAYVIAKSSLTAEEVAEYLSKSVAPIKRISPKDVAFVESLPKTSLGKPQRRMLQKMHNMHSVSTLKSKI</sequence>
<feature type="domain" description="AMP-dependent synthetase/ligase" evidence="5">
    <location>
        <begin position="10"/>
        <end position="115"/>
    </location>
</feature>
<keyword evidence="4" id="KW-0576">Peroxisome</keyword>
<dbReference type="PANTHER" id="PTHR24096:SF149">
    <property type="entry name" value="AMP-BINDING DOMAIN-CONTAINING PROTEIN-RELATED"/>
    <property type="match status" value="1"/>
</dbReference>
<evidence type="ECO:0000313" key="7">
    <source>
        <dbReference type="EMBL" id="VDO97383.1"/>
    </source>
</evidence>
<dbReference type="GO" id="GO:0005777">
    <property type="term" value="C:peroxisome"/>
    <property type="evidence" value="ECO:0007669"/>
    <property type="project" value="UniProtKB-SubCell"/>
</dbReference>
<keyword evidence="3" id="KW-0436">Ligase</keyword>
<dbReference type="InterPro" id="IPR000873">
    <property type="entry name" value="AMP-dep_synth/lig_dom"/>
</dbReference>
<dbReference type="Gene3D" id="3.30.300.30">
    <property type="match status" value="1"/>
</dbReference>
<dbReference type="InterPro" id="IPR045851">
    <property type="entry name" value="AMP-bd_C_sf"/>
</dbReference>
<evidence type="ECO:0000256" key="1">
    <source>
        <dbReference type="ARBA" id="ARBA00004275"/>
    </source>
</evidence>
<dbReference type="SUPFAM" id="SSF56801">
    <property type="entry name" value="Acetyl-CoA synthetase-like"/>
    <property type="match status" value="1"/>
</dbReference>
<dbReference type="Pfam" id="PF13193">
    <property type="entry name" value="AMP-binding_C"/>
    <property type="match status" value="1"/>
</dbReference>
<dbReference type="GO" id="GO:0016405">
    <property type="term" value="F:CoA-ligase activity"/>
    <property type="evidence" value="ECO:0007669"/>
    <property type="project" value="TreeGrafter"/>
</dbReference>
<protein>
    <submittedName>
        <fullName evidence="9">AMP-binding_C domain-containing protein</fullName>
    </submittedName>
</protein>